<evidence type="ECO:0000313" key="2">
    <source>
        <dbReference type="Proteomes" id="UP001240236"/>
    </source>
</evidence>
<dbReference type="EMBL" id="JAUSUZ010000001">
    <property type="protein sequence ID" value="MDQ0369192.1"/>
    <property type="molecule type" value="Genomic_DNA"/>
</dbReference>
<accession>A0AAE3W4K4</accession>
<name>A0AAE3W4K4_9ACTN</name>
<keyword evidence="2" id="KW-1185">Reference proteome</keyword>
<dbReference type="RefSeq" id="WP_307244247.1">
    <property type="nucleotide sequence ID" value="NZ_JAUSUZ010000001.1"/>
</dbReference>
<sequence>MQRGLEHDTEVLIRQVDGHLATLRTARGRHDLALAERLAASLRHLLRATTHACAADRARVRAAVHYFVLRRDARHDRLPVRSLAADQRVINETAQHLGRADLIVTADVPTQHTGPVQSARRVF</sequence>
<dbReference type="Proteomes" id="UP001240236">
    <property type="component" value="Unassembled WGS sequence"/>
</dbReference>
<evidence type="ECO:0000313" key="1">
    <source>
        <dbReference type="EMBL" id="MDQ0369192.1"/>
    </source>
</evidence>
<proteinExistence type="predicted"/>
<reference evidence="1 2" key="1">
    <citation type="submission" date="2023-07" db="EMBL/GenBank/DDBJ databases">
        <title>Sequencing the genomes of 1000 actinobacteria strains.</title>
        <authorList>
            <person name="Klenk H.-P."/>
        </authorList>
    </citation>
    <scope>NUCLEOTIDE SEQUENCE [LARGE SCALE GENOMIC DNA]</scope>
    <source>
        <strain evidence="1 2">DSM 44709</strain>
    </source>
</reference>
<comment type="caution">
    <text evidence="1">The sequence shown here is derived from an EMBL/GenBank/DDBJ whole genome shotgun (WGS) entry which is preliminary data.</text>
</comment>
<protein>
    <submittedName>
        <fullName evidence="1">Uncharacterized protein</fullName>
    </submittedName>
</protein>
<dbReference type="AlphaFoldDB" id="A0AAE3W4K4"/>
<gene>
    <name evidence="1" type="ORF">J2S42_005861</name>
</gene>
<organism evidence="1 2">
    <name type="scientific">Catenuloplanes indicus</name>
    <dbReference type="NCBI Taxonomy" id="137267"/>
    <lineage>
        <taxon>Bacteria</taxon>
        <taxon>Bacillati</taxon>
        <taxon>Actinomycetota</taxon>
        <taxon>Actinomycetes</taxon>
        <taxon>Micromonosporales</taxon>
        <taxon>Micromonosporaceae</taxon>
        <taxon>Catenuloplanes</taxon>
    </lineage>
</organism>